<proteinExistence type="predicted"/>
<evidence type="ECO:0008006" key="4">
    <source>
        <dbReference type="Google" id="ProtNLM"/>
    </source>
</evidence>
<dbReference type="eggNOG" id="ENOG5031U3Y">
    <property type="taxonomic scope" value="Bacteria"/>
</dbReference>
<dbReference type="AlphaFoldDB" id="I4BNW7"/>
<dbReference type="STRING" id="710421.Mycch_4260"/>
<dbReference type="Proteomes" id="UP000006057">
    <property type="component" value="Chromosome"/>
</dbReference>
<feature type="signal peptide" evidence="1">
    <location>
        <begin position="1"/>
        <end position="30"/>
    </location>
</feature>
<keyword evidence="1" id="KW-0732">Signal</keyword>
<reference evidence="2 3" key="1">
    <citation type="submission" date="2012-06" db="EMBL/GenBank/DDBJ databases">
        <title>Complete sequence of chromosome of Mycobacterium chubuense NBB4.</title>
        <authorList>
            <consortium name="US DOE Joint Genome Institute"/>
            <person name="Lucas S."/>
            <person name="Han J."/>
            <person name="Lapidus A."/>
            <person name="Cheng J.-F."/>
            <person name="Goodwin L."/>
            <person name="Pitluck S."/>
            <person name="Peters L."/>
            <person name="Mikhailova N."/>
            <person name="Teshima H."/>
            <person name="Detter J.C."/>
            <person name="Han C."/>
            <person name="Tapia R."/>
            <person name="Land M."/>
            <person name="Hauser L."/>
            <person name="Kyrpides N."/>
            <person name="Ivanova N."/>
            <person name="Pagani I."/>
            <person name="Mattes T."/>
            <person name="Holmes A."/>
            <person name="Rutledge P."/>
            <person name="Paulsen I."/>
            <person name="Coleman N."/>
            <person name="Woyke T."/>
        </authorList>
    </citation>
    <scope>NUCLEOTIDE SEQUENCE [LARGE SCALE GENOMIC DNA]</scope>
    <source>
        <strain evidence="2 3">NBB4</strain>
    </source>
</reference>
<protein>
    <recommendedName>
        <fullName evidence="4">Lipoprotein LppI</fullName>
    </recommendedName>
</protein>
<evidence type="ECO:0000256" key="1">
    <source>
        <dbReference type="SAM" id="SignalP"/>
    </source>
</evidence>
<dbReference type="PROSITE" id="PS51257">
    <property type="entry name" value="PROKAR_LIPOPROTEIN"/>
    <property type="match status" value="1"/>
</dbReference>
<gene>
    <name evidence="2" type="ordered locus">Mycch_4260</name>
</gene>
<dbReference type="KEGG" id="mcb:Mycch_4260"/>
<accession>I4BNW7</accession>
<keyword evidence="3" id="KW-1185">Reference proteome</keyword>
<dbReference type="PATRIC" id="fig|710421.3.peg.4255"/>
<evidence type="ECO:0000313" key="3">
    <source>
        <dbReference type="Proteomes" id="UP000006057"/>
    </source>
</evidence>
<sequence precursor="true">MRNGRIRRRAGTTIMLISLLSACSPAVEQAAASPPTPDFPDLSGYTPVDTQEYMQSYPYFRGFDLVTPDGQQCNHNAMNSLGDPSRMTLTCDGPRPDQGPGTWEVRVATDQAATIEQTEPLDPSYPADPSMRPKQLPAMHKITYQSIECGADATGMTACRVGDHGFVLTPTSTHLF</sequence>
<feature type="chain" id="PRO_5003686530" description="Lipoprotein LppI" evidence="1">
    <location>
        <begin position="31"/>
        <end position="176"/>
    </location>
</feature>
<name>I4BNW7_MYCCN</name>
<organism evidence="2 3">
    <name type="scientific">Mycolicibacterium chubuense (strain NBB4)</name>
    <name type="common">Mycobacterium chubuense</name>
    <dbReference type="NCBI Taxonomy" id="710421"/>
    <lineage>
        <taxon>Bacteria</taxon>
        <taxon>Bacillati</taxon>
        <taxon>Actinomycetota</taxon>
        <taxon>Actinomycetes</taxon>
        <taxon>Mycobacteriales</taxon>
        <taxon>Mycobacteriaceae</taxon>
        <taxon>Mycolicibacterium</taxon>
    </lineage>
</organism>
<dbReference type="EMBL" id="CP003053">
    <property type="protein sequence ID" value="AFM18974.1"/>
    <property type="molecule type" value="Genomic_DNA"/>
</dbReference>
<evidence type="ECO:0000313" key="2">
    <source>
        <dbReference type="EMBL" id="AFM18974.1"/>
    </source>
</evidence>
<dbReference type="HOGENOM" id="CLU_1420067_0_0_11"/>